<name>A0A4Y6PQL8_PERCE</name>
<dbReference type="AlphaFoldDB" id="A0A4Y6PQL8"/>
<sequence length="378" mass="39835">MLSIALQILYFVAIPLVAIELAKRYRLFEVLNPVVFCYLAGIALVNSPVFEVHAETAKIATEASIPLAIPLVLFSSDFRAWLSQSRPAVISFVCTVVAVLASSFLTAQFFSDLVAESWKVSGMLMGVYSGGTPNLMSIGMALDAKPETFALLNAADLVVGGVYLLFLLTVAKPILKHVFPAYKPTDEQQQAEPIAPEDDAPLDLKAAWPQMLAGLGLSVLALAISAGATLLVAGELAVAGIFLGITTAGILGSMWPKVRNLEGSYELGNYLILVFCVAMGARTDIGALMSSGSSMLVYTVVVISGAIALHFVLARLFRVDVDTLLITSTAAVYGPAFVGPIAEAIDNRQVILSGLTAGIVGYAVGNYLGLALAYMLAP</sequence>
<proteinExistence type="predicted"/>
<feature type="transmembrane region" description="Helical" evidence="1">
    <location>
        <begin position="30"/>
        <end position="50"/>
    </location>
</feature>
<feature type="transmembrane region" description="Helical" evidence="1">
    <location>
        <begin position="56"/>
        <end position="76"/>
    </location>
</feature>
<feature type="transmembrane region" description="Helical" evidence="1">
    <location>
        <begin position="122"/>
        <end position="142"/>
    </location>
</feature>
<feature type="transmembrane region" description="Helical" evidence="1">
    <location>
        <begin position="236"/>
        <end position="255"/>
    </location>
</feature>
<feature type="transmembrane region" description="Helical" evidence="1">
    <location>
        <begin position="295"/>
        <end position="317"/>
    </location>
</feature>
<accession>A0A4Y6PQL8</accession>
<feature type="transmembrane region" description="Helical" evidence="1">
    <location>
        <begin position="88"/>
        <end position="110"/>
    </location>
</feature>
<dbReference type="Pfam" id="PF05684">
    <property type="entry name" value="DUF819"/>
    <property type="match status" value="1"/>
</dbReference>
<feature type="transmembrane region" description="Helical" evidence="1">
    <location>
        <begin position="323"/>
        <end position="342"/>
    </location>
</feature>
<dbReference type="RefSeq" id="WP_141197098.1">
    <property type="nucleotide sequence ID" value="NZ_CP041186.1"/>
</dbReference>
<dbReference type="OrthoDB" id="653763at2"/>
<organism evidence="2 3">
    <name type="scientific">Persicimonas caeni</name>
    <dbReference type="NCBI Taxonomy" id="2292766"/>
    <lineage>
        <taxon>Bacteria</taxon>
        <taxon>Deltaproteobacteria</taxon>
        <taxon>Bradymonadales</taxon>
        <taxon>Bradymonadaceae</taxon>
        <taxon>Persicimonas</taxon>
    </lineage>
</organism>
<dbReference type="EMBL" id="CP041186">
    <property type="protein sequence ID" value="QDG50606.1"/>
    <property type="molecule type" value="Genomic_DNA"/>
</dbReference>
<dbReference type="PANTHER" id="PTHR34289:SF8">
    <property type="entry name" value="DUF819 DOMAIN-CONTAINING PROTEIN"/>
    <property type="match status" value="1"/>
</dbReference>
<feature type="transmembrane region" description="Helical" evidence="1">
    <location>
        <begin position="211"/>
        <end position="231"/>
    </location>
</feature>
<feature type="transmembrane region" description="Helical" evidence="1">
    <location>
        <begin position="149"/>
        <end position="171"/>
    </location>
</feature>
<evidence type="ECO:0000313" key="3">
    <source>
        <dbReference type="Proteomes" id="UP000315995"/>
    </source>
</evidence>
<evidence type="ECO:0000256" key="1">
    <source>
        <dbReference type="SAM" id="Phobius"/>
    </source>
</evidence>
<reference evidence="2 3" key="1">
    <citation type="submission" date="2019-06" db="EMBL/GenBank/DDBJ databases">
        <title>Persicimonas caeni gen. nov., sp. nov., a predatory bacterium isolated from solar saltern.</title>
        <authorList>
            <person name="Wang S."/>
        </authorList>
    </citation>
    <scope>NUCLEOTIDE SEQUENCE [LARGE SCALE GENOMIC DNA]</scope>
    <source>
        <strain evidence="2 3">YN101</strain>
    </source>
</reference>
<dbReference type="Proteomes" id="UP000315995">
    <property type="component" value="Chromosome"/>
</dbReference>
<dbReference type="PANTHER" id="PTHR34289">
    <property type="entry name" value="PROTEIN, PUTATIVE (DUF819)-RELATED"/>
    <property type="match status" value="1"/>
</dbReference>
<gene>
    <name evidence="2" type="ORF">FIV42_07630</name>
</gene>
<accession>A0A5B8Y3D8</accession>
<dbReference type="InterPro" id="IPR008537">
    <property type="entry name" value="DUF819"/>
</dbReference>
<keyword evidence="1" id="KW-1133">Transmembrane helix</keyword>
<evidence type="ECO:0000313" key="2">
    <source>
        <dbReference type="EMBL" id="QDG50606.1"/>
    </source>
</evidence>
<protein>
    <submittedName>
        <fullName evidence="2">DUF819 family protein</fullName>
    </submittedName>
</protein>
<feature type="transmembrane region" description="Helical" evidence="1">
    <location>
        <begin position="6"/>
        <end position="23"/>
    </location>
</feature>
<keyword evidence="1" id="KW-0472">Membrane</keyword>
<feature type="transmembrane region" description="Helical" evidence="1">
    <location>
        <begin position="354"/>
        <end position="377"/>
    </location>
</feature>
<feature type="transmembrane region" description="Helical" evidence="1">
    <location>
        <begin position="267"/>
        <end position="283"/>
    </location>
</feature>
<keyword evidence="3" id="KW-1185">Reference proteome</keyword>
<keyword evidence="1" id="KW-0812">Transmembrane</keyword>